<evidence type="ECO:0000256" key="1">
    <source>
        <dbReference type="SAM" id="MobiDB-lite"/>
    </source>
</evidence>
<evidence type="ECO:0000313" key="2">
    <source>
        <dbReference type="EMBL" id="JAE26088.1"/>
    </source>
</evidence>
<dbReference type="EMBL" id="GBRH01171808">
    <property type="protein sequence ID" value="JAE26088.1"/>
    <property type="molecule type" value="Transcribed_RNA"/>
</dbReference>
<feature type="region of interest" description="Disordered" evidence="1">
    <location>
        <begin position="1"/>
        <end position="107"/>
    </location>
</feature>
<proteinExistence type="predicted"/>
<feature type="compositionally biased region" description="Basic residues" evidence="1">
    <location>
        <begin position="47"/>
        <end position="57"/>
    </location>
</feature>
<reference evidence="2" key="1">
    <citation type="submission" date="2014-09" db="EMBL/GenBank/DDBJ databases">
        <authorList>
            <person name="Magalhaes I.L.F."/>
            <person name="Oliveira U."/>
            <person name="Santos F.R."/>
            <person name="Vidigal T.H.D.A."/>
            <person name="Brescovit A.D."/>
            <person name="Santos A.J."/>
        </authorList>
    </citation>
    <scope>NUCLEOTIDE SEQUENCE</scope>
    <source>
        <tissue evidence="2">Shoot tissue taken approximately 20 cm above the soil surface</tissue>
    </source>
</reference>
<dbReference type="AlphaFoldDB" id="A0A0A9GZT3"/>
<protein>
    <submittedName>
        <fullName evidence="2">Uncharacterized protein</fullName>
    </submittedName>
</protein>
<accession>A0A0A9GZT3</accession>
<sequence length="107" mass="10740">MAAGPEDATGQRIWATRSGGATRGPPTAMGDDDGHGVPLLLPPPLAARRRGRHHRGRREAPIATGPPPPPPGSGVHGEGKPSRARVSGGLHAALVTADTGAGEGDVE</sequence>
<name>A0A0A9GZT3_ARUDO</name>
<organism evidence="2">
    <name type="scientific">Arundo donax</name>
    <name type="common">Giant reed</name>
    <name type="synonym">Donax arundinaceus</name>
    <dbReference type="NCBI Taxonomy" id="35708"/>
    <lineage>
        <taxon>Eukaryota</taxon>
        <taxon>Viridiplantae</taxon>
        <taxon>Streptophyta</taxon>
        <taxon>Embryophyta</taxon>
        <taxon>Tracheophyta</taxon>
        <taxon>Spermatophyta</taxon>
        <taxon>Magnoliopsida</taxon>
        <taxon>Liliopsida</taxon>
        <taxon>Poales</taxon>
        <taxon>Poaceae</taxon>
        <taxon>PACMAD clade</taxon>
        <taxon>Arundinoideae</taxon>
        <taxon>Arundineae</taxon>
        <taxon>Arundo</taxon>
    </lineage>
</organism>
<reference evidence="2" key="2">
    <citation type="journal article" date="2015" name="Data Brief">
        <title>Shoot transcriptome of the giant reed, Arundo donax.</title>
        <authorList>
            <person name="Barrero R.A."/>
            <person name="Guerrero F.D."/>
            <person name="Moolhuijzen P."/>
            <person name="Goolsby J.A."/>
            <person name="Tidwell J."/>
            <person name="Bellgard S.E."/>
            <person name="Bellgard M.I."/>
        </authorList>
    </citation>
    <scope>NUCLEOTIDE SEQUENCE</scope>
    <source>
        <tissue evidence="2">Shoot tissue taken approximately 20 cm above the soil surface</tissue>
    </source>
</reference>